<dbReference type="PANTHER" id="PTHR14950:SF53">
    <property type="entry name" value="RIBONUCLEASE 3-LIKE PROTEIN 3 ISOFORM X1"/>
    <property type="match status" value="1"/>
</dbReference>
<feature type="compositionally biased region" description="Low complexity" evidence="2">
    <location>
        <begin position="14"/>
        <end position="28"/>
    </location>
</feature>
<dbReference type="Gene3D" id="1.10.1520.10">
    <property type="entry name" value="Ribonuclease III domain"/>
    <property type="match status" value="1"/>
</dbReference>
<dbReference type="PROSITE" id="PS50142">
    <property type="entry name" value="RNASE_3_2"/>
    <property type="match status" value="1"/>
</dbReference>
<dbReference type="GO" id="GO:0005634">
    <property type="term" value="C:nucleus"/>
    <property type="evidence" value="ECO:0007669"/>
    <property type="project" value="TreeGrafter"/>
</dbReference>
<keyword evidence="1" id="KW-0378">Hydrolase</keyword>
<dbReference type="GO" id="GO:0030422">
    <property type="term" value="P:siRNA processing"/>
    <property type="evidence" value="ECO:0007669"/>
    <property type="project" value="TreeGrafter"/>
</dbReference>
<dbReference type="PROSITE" id="PS00517">
    <property type="entry name" value="RNASE_3_1"/>
    <property type="match status" value="1"/>
</dbReference>
<dbReference type="SUPFAM" id="SSF69065">
    <property type="entry name" value="RNase III domain-like"/>
    <property type="match status" value="1"/>
</dbReference>
<dbReference type="SMART" id="SM00535">
    <property type="entry name" value="RIBOc"/>
    <property type="match status" value="1"/>
</dbReference>
<dbReference type="CDD" id="cd00593">
    <property type="entry name" value="RIBOc"/>
    <property type="match status" value="1"/>
</dbReference>
<dbReference type="Gene3D" id="3.30.160.20">
    <property type="match status" value="1"/>
</dbReference>
<dbReference type="InterPro" id="IPR036389">
    <property type="entry name" value="RNase_III_sf"/>
</dbReference>
<evidence type="ECO:0000256" key="2">
    <source>
        <dbReference type="SAM" id="MobiDB-lite"/>
    </source>
</evidence>
<accession>A0AAW2K6G0</accession>
<comment type="caution">
    <text evidence="4">The sequence shown here is derived from an EMBL/GenBank/DDBJ whole genome shotgun (WGS) entry which is preliminary data.</text>
</comment>
<reference evidence="4" key="2">
    <citation type="journal article" date="2024" name="Plant">
        <title>Genomic evolution and insights into agronomic trait innovations of Sesamum species.</title>
        <authorList>
            <person name="Miao H."/>
            <person name="Wang L."/>
            <person name="Qu L."/>
            <person name="Liu H."/>
            <person name="Sun Y."/>
            <person name="Le M."/>
            <person name="Wang Q."/>
            <person name="Wei S."/>
            <person name="Zheng Y."/>
            <person name="Lin W."/>
            <person name="Duan Y."/>
            <person name="Cao H."/>
            <person name="Xiong S."/>
            <person name="Wang X."/>
            <person name="Wei L."/>
            <person name="Li C."/>
            <person name="Ma Q."/>
            <person name="Ju M."/>
            <person name="Zhao R."/>
            <person name="Li G."/>
            <person name="Mu C."/>
            <person name="Tian Q."/>
            <person name="Mei H."/>
            <person name="Zhang T."/>
            <person name="Gao T."/>
            <person name="Zhang H."/>
        </authorList>
    </citation>
    <scope>NUCLEOTIDE SEQUENCE</scope>
    <source>
        <strain evidence="4">G02</strain>
    </source>
</reference>
<dbReference type="GO" id="GO:0005737">
    <property type="term" value="C:cytoplasm"/>
    <property type="evidence" value="ECO:0007669"/>
    <property type="project" value="TreeGrafter"/>
</dbReference>
<gene>
    <name evidence="4" type="ORF">Sradi_6454500</name>
</gene>
<reference evidence="4" key="1">
    <citation type="submission" date="2020-06" db="EMBL/GenBank/DDBJ databases">
        <authorList>
            <person name="Li T."/>
            <person name="Hu X."/>
            <person name="Zhang T."/>
            <person name="Song X."/>
            <person name="Zhang H."/>
            <person name="Dai N."/>
            <person name="Sheng W."/>
            <person name="Hou X."/>
            <person name="Wei L."/>
        </authorList>
    </citation>
    <scope>NUCLEOTIDE SEQUENCE</scope>
    <source>
        <strain evidence="4">G02</strain>
        <tissue evidence="4">Leaf</tissue>
    </source>
</reference>
<protein>
    <submittedName>
        <fullName evidence="4">Ribonuclease 3-like protein 3</fullName>
    </submittedName>
</protein>
<evidence type="ECO:0000256" key="1">
    <source>
        <dbReference type="ARBA" id="ARBA00022801"/>
    </source>
</evidence>
<evidence type="ECO:0000259" key="3">
    <source>
        <dbReference type="PROSITE" id="PS50142"/>
    </source>
</evidence>
<dbReference type="InterPro" id="IPR000999">
    <property type="entry name" value="RNase_III_dom"/>
</dbReference>
<name>A0AAW2K6G0_SESRA</name>
<dbReference type="PANTHER" id="PTHR14950">
    <property type="entry name" value="DICER-RELATED"/>
    <property type="match status" value="1"/>
</dbReference>
<feature type="region of interest" description="Disordered" evidence="2">
    <location>
        <begin position="1"/>
        <end position="34"/>
    </location>
</feature>
<dbReference type="GO" id="GO:0004525">
    <property type="term" value="F:ribonuclease III activity"/>
    <property type="evidence" value="ECO:0007669"/>
    <property type="project" value="InterPro"/>
</dbReference>
<dbReference type="SUPFAM" id="SSF54768">
    <property type="entry name" value="dsRNA-binding domain-like"/>
    <property type="match status" value="1"/>
</dbReference>
<dbReference type="GO" id="GO:0003723">
    <property type="term" value="F:RNA binding"/>
    <property type="evidence" value="ECO:0007669"/>
    <property type="project" value="TreeGrafter"/>
</dbReference>
<organism evidence="4">
    <name type="scientific">Sesamum radiatum</name>
    <name type="common">Black benniseed</name>
    <dbReference type="NCBI Taxonomy" id="300843"/>
    <lineage>
        <taxon>Eukaryota</taxon>
        <taxon>Viridiplantae</taxon>
        <taxon>Streptophyta</taxon>
        <taxon>Embryophyta</taxon>
        <taxon>Tracheophyta</taxon>
        <taxon>Spermatophyta</taxon>
        <taxon>Magnoliopsida</taxon>
        <taxon>eudicotyledons</taxon>
        <taxon>Gunneridae</taxon>
        <taxon>Pentapetalae</taxon>
        <taxon>asterids</taxon>
        <taxon>lamiids</taxon>
        <taxon>Lamiales</taxon>
        <taxon>Pedaliaceae</taxon>
        <taxon>Sesamum</taxon>
    </lineage>
</organism>
<dbReference type="EMBL" id="JACGWJ010000030">
    <property type="protein sequence ID" value="KAL0301777.1"/>
    <property type="molecule type" value="Genomic_DNA"/>
</dbReference>
<sequence>MQCRTRTRVGPRNPAAAPPSAADLGVVQRPPPPRPQSQLVDCLFRLLRHRRKAADVAVRPYADLPPLFAAWFKPRSRACGDGVAPSQLPLDQPCSRRAAAIASAQIRRSDALPKWQKTNDGILRVTKNFKKFTELTKIDCVSYERLEYVGDSVLNLLITKEQFSMYSELPPGLLTPLRAANVDTEKLARVAIQHNFHRYIRLGNPVLIKQIQAFIDALPKHPLHSHGLINAPKVLADVVESTVGAVFVDSNYSIDTTWEVASDLLKPIITPEMLQKNPVKKLFEICQKHKLKVKLVDLWSQEGTYKVFINNKLRGKGMCREKKEIALNRAANDAYKEVVRRISGNNFNEGC</sequence>
<proteinExistence type="predicted"/>
<dbReference type="AlphaFoldDB" id="A0AAW2K6G0"/>
<feature type="domain" description="RNase III" evidence="3">
    <location>
        <begin position="143"/>
        <end position="251"/>
    </location>
</feature>
<dbReference type="Pfam" id="PF00636">
    <property type="entry name" value="Ribonuclease_3"/>
    <property type="match status" value="1"/>
</dbReference>
<evidence type="ECO:0000313" key="4">
    <source>
        <dbReference type="EMBL" id="KAL0301777.1"/>
    </source>
</evidence>